<proteinExistence type="predicted"/>
<dbReference type="AlphaFoldDB" id="A0A0W8C454"/>
<feature type="chain" id="PRO_5006940146" description="Secreted RxLR effector peptide protein" evidence="1">
    <location>
        <begin position="18"/>
        <end position="529"/>
    </location>
</feature>
<evidence type="ECO:0000256" key="1">
    <source>
        <dbReference type="SAM" id="SignalP"/>
    </source>
</evidence>
<comment type="caution">
    <text evidence="2">The sequence shown here is derived from an EMBL/GenBank/DDBJ whole genome shotgun (WGS) entry which is preliminary data.</text>
</comment>
<feature type="signal peptide" evidence="1">
    <location>
        <begin position="1"/>
        <end position="17"/>
    </location>
</feature>
<dbReference type="STRING" id="4790.A0A0W8C454"/>
<evidence type="ECO:0008006" key="4">
    <source>
        <dbReference type="Google" id="ProtNLM"/>
    </source>
</evidence>
<evidence type="ECO:0000313" key="2">
    <source>
        <dbReference type="EMBL" id="KUF78847.1"/>
    </source>
</evidence>
<protein>
    <recommendedName>
        <fullName evidence="4">Secreted RxLR effector peptide protein</fullName>
    </recommendedName>
</protein>
<reference evidence="2 3" key="1">
    <citation type="submission" date="2015-11" db="EMBL/GenBank/DDBJ databases">
        <title>Genomes and virulence difference between two physiological races of Phytophthora nicotianae.</title>
        <authorList>
            <person name="Liu H."/>
            <person name="Ma X."/>
            <person name="Yu H."/>
            <person name="Fang D."/>
            <person name="Li Y."/>
            <person name="Wang X."/>
            <person name="Wang W."/>
            <person name="Dong Y."/>
            <person name="Xiao B."/>
        </authorList>
    </citation>
    <scope>NUCLEOTIDE SEQUENCE [LARGE SCALE GENOMIC DNA]</scope>
    <source>
        <strain evidence="3">race 0</strain>
    </source>
</reference>
<dbReference type="Proteomes" id="UP000052943">
    <property type="component" value="Unassembled WGS sequence"/>
</dbReference>
<gene>
    <name evidence="2" type="ORF">AM587_10001551</name>
</gene>
<organism evidence="2 3">
    <name type="scientific">Phytophthora nicotianae</name>
    <name type="common">Potato buckeye rot agent</name>
    <name type="synonym">Phytophthora parasitica</name>
    <dbReference type="NCBI Taxonomy" id="4792"/>
    <lineage>
        <taxon>Eukaryota</taxon>
        <taxon>Sar</taxon>
        <taxon>Stramenopiles</taxon>
        <taxon>Oomycota</taxon>
        <taxon>Peronosporomycetes</taxon>
        <taxon>Peronosporales</taxon>
        <taxon>Peronosporaceae</taxon>
        <taxon>Phytophthora</taxon>
    </lineage>
</organism>
<dbReference type="OrthoDB" id="99743at2759"/>
<name>A0A0W8C454_PHYNI</name>
<evidence type="ECO:0000313" key="3">
    <source>
        <dbReference type="Proteomes" id="UP000052943"/>
    </source>
</evidence>
<dbReference type="EMBL" id="LNFO01005149">
    <property type="protein sequence ID" value="KUF78847.1"/>
    <property type="molecule type" value="Genomic_DNA"/>
</dbReference>
<sequence>MWLCLAALLAALTALQSCVVSTSVSTASGMVTADLPVKPRMLPDTPIYRLLRTVDTNDKSNEERVLNAAIEKLTGLVRTGVMKISGNANLKILLTGEQGADDVLKMFQLDKGISKVLASRNLKPKVQAMESYLKEVNKINGNDKLSVIGIFTTHYGDAAVARALVVAQKKATTHDAANTIKQLRSEQLSAWMKSEKTVDDVFELLKLRQNGYKALGSPKLEVLDDYMKMVIQKTSGKQTLLQTLTNGFEGEEKLAALLVRAKEDTSTSELATALQNALMNKWIETDKLKPENVFSKLRLDRGVDALLDRNEQTLAAFISMYNARNPTSMASLIGTFTRQYGDDVVALALGYAKSDPTKRWVAIYMQQHQFQAWQKSKKSAVAVFKELEITFDDFVPTVNHKFDTLSGYIKVLNTVNRDQTDMITVLSNGVGGDGNLARVVATVLLQLESHNSFIAAVSTAAEYETALFKRWFKRKIEPTSIYARFFHAEEASPRPLEREIVARYGEYYSEKIAVRGNPMVNTVIHPRRS</sequence>
<keyword evidence="1" id="KW-0732">Signal</keyword>
<accession>A0A0W8C454</accession>